<proteinExistence type="predicted"/>
<comment type="caution">
    <text evidence="2">The sequence shown here is derived from an EMBL/GenBank/DDBJ whole genome shotgun (WGS) entry which is preliminary data.</text>
</comment>
<dbReference type="Proteomes" id="UP001165090">
    <property type="component" value="Unassembled WGS sequence"/>
</dbReference>
<name>A0ABQ5SIE9_9CHLO</name>
<sequence length="367" mass="42681">MYRFIIFIIINILFESLNVCNAGQQPQTLDLSEGPRQGLMDAATIAAQTQLGVSSNNVNKLAMIYLFSNPHSGRMNFLRASIGLCSENLFPTTPTIVYVFTQPHQVETMKLELGKWLLPNVLVVPITNDSWQMHPSSREERSWHGKRWYSSDYRIMGNWRLSYMPAFARDMGHRYMLQIDDDSFILSPVGFNLVEAFDRHGYLMAARNIMTDHPYVTWGLPELARYYLVTHKLVPATLFEHCNPPNLTGLYSQFSDKQMLDELSPEEVHALEELKLPSEGGWDMTILYGNCVMWSLNWWFQPEVNHFVQLAIASGSTVRERWIDQAVIAMIWQMFVRKDQFLQFNFTYEHTKDPRIPNEFLSKHNRL</sequence>
<dbReference type="Gene3D" id="3.90.550.10">
    <property type="entry name" value="Spore Coat Polysaccharide Biosynthesis Protein SpsA, Chain A"/>
    <property type="match status" value="1"/>
</dbReference>
<evidence type="ECO:0000313" key="3">
    <source>
        <dbReference type="Proteomes" id="UP001165090"/>
    </source>
</evidence>
<accession>A0ABQ5SIE9</accession>
<dbReference type="InterPro" id="IPR029044">
    <property type="entry name" value="Nucleotide-diphossugar_trans"/>
</dbReference>
<gene>
    <name evidence="2" type="ORF">VaNZ11_014415</name>
</gene>
<keyword evidence="3" id="KW-1185">Reference proteome</keyword>
<keyword evidence="1" id="KW-0732">Signal</keyword>
<reference evidence="2 3" key="1">
    <citation type="journal article" date="2023" name="IScience">
        <title>Expanded male sex-determining region conserved during the evolution of homothallism in the green alga Volvox.</title>
        <authorList>
            <person name="Yamamoto K."/>
            <person name="Matsuzaki R."/>
            <person name="Mahakham W."/>
            <person name="Heman W."/>
            <person name="Sekimoto H."/>
            <person name="Kawachi M."/>
            <person name="Minakuchi Y."/>
            <person name="Toyoda A."/>
            <person name="Nozaki H."/>
        </authorList>
    </citation>
    <scope>NUCLEOTIDE SEQUENCE [LARGE SCALE GENOMIC DNA]</scope>
    <source>
        <strain evidence="2 3">NIES-4468</strain>
    </source>
</reference>
<evidence type="ECO:0000313" key="2">
    <source>
        <dbReference type="EMBL" id="GLI69738.1"/>
    </source>
</evidence>
<evidence type="ECO:0000256" key="1">
    <source>
        <dbReference type="SAM" id="SignalP"/>
    </source>
</evidence>
<feature type="signal peptide" evidence="1">
    <location>
        <begin position="1"/>
        <end position="22"/>
    </location>
</feature>
<evidence type="ECO:0008006" key="4">
    <source>
        <dbReference type="Google" id="ProtNLM"/>
    </source>
</evidence>
<feature type="chain" id="PRO_5047125601" description="Hexosyltransferase" evidence="1">
    <location>
        <begin position="23"/>
        <end position="367"/>
    </location>
</feature>
<organism evidence="2 3">
    <name type="scientific">Volvox africanus</name>
    <dbReference type="NCBI Taxonomy" id="51714"/>
    <lineage>
        <taxon>Eukaryota</taxon>
        <taxon>Viridiplantae</taxon>
        <taxon>Chlorophyta</taxon>
        <taxon>core chlorophytes</taxon>
        <taxon>Chlorophyceae</taxon>
        <taxon>CS clade</taxon>
        <taxon>Chlamydomonadales</taxon>
        <taxon>Volvocaceae</taxon>
        <taxon>Volvox</taxon>
    </lineage>
</organism>
<protein>
    <recommendedName>
        <fullName evidence="4">Hexosyltransferase</fullName>
    </recommendedName>
</protein>
<dbReference type="EMBL" id="BSDZ01000086">
    <property type="protein sequence ID" value="GLI69738.1"/>
    <property type="molecule type" value="Genomic_DNA"/>
</dbReference>